<dbReference type="GO" id="GO:0046872">
    <property type="term" value="F:metal ion binding"/>
    <property type="evidence" value="ECO:0007669"/>
    <property type="project" value="InterPro"/>
</dbReference>
<feature type="domain" description="Peptidase M16 N-terminal" evidence="3">
    <location>
        <begin position="18"/>
        <end position="155"/>
    </location>
</feature>
<evidence type="ECO:0000256" key="1">
    <source>
        <dbReference type="ARBA" id="ARBA00007261"/>
    </source>
</evidence>
<comment type="similarity">
    <text evidence="1 2">Belongs to the peptidase M16 family.</text>
</comment>
<evidence type="ECO:0008006" key="7">
    <source>
        <dbReference type="Google" id="ProtNLM"/>
    </source>
</evidence>
<name>A0A1F6NVG4_9BACT</name>
<dbReference type="SUPFAM" id="SSF63411">
    <property type="entry name" value="LuxS/MPP-like metallohydrolase"/>
    <property type="match status" value="2"/>
</dbReference>
<reference evidence="5 6" key="1">
    <citation type="journal article" date="2016" name="Nat. Commun.">
        <title>Thousands of microbial genomes shed light on interconnected biogeochemical processes in an aquifer system.</title>
        <authorList>
            <person name="Anantharaman K."/>
            <person name="Brown C.T."/>
            <person name="Hug L.A."/>
            <person name="Sharon I."/>
            <person name="Castelle C.J."/>
            <person name="Probst A.J."/>
            <person name="Thomas B.C."/>
            <person name="Singh A."/>
            <person name="Wilkins M.J."/>
            <person name="Karaoz U."/>
            <person name="Brodie E.L."/>
            <person name="Williams K.H."/>
            <person name="Hubbard S.S."/>
            <person name="Banfield J.F."/>
        </authorList>
    </citation>
    <scope>NUCLEOTIDE SEQUENCE [LARGE SCALE GENOMIC DNA]</scope>
</reference>
<dbReference type="STRING" id="1798704.A3J93_03820"/>
<dbReference type="InterPro" id="IPR011765">
    <property type="entry name" value="Pept_M16_N"/>
</dbReference>
<organism evidence="5 6">
    <name type="scientific">Candidatus Magasanikbacteria bacterium RIFOXYC2_FULL_42_28</name>
    <dbReference type="NCBI Taxonomy" id="1798704"/>
    <lineage>
        <taxon>Bacteria</taxon>
        <taxon>Candidatus Magasanikiibacteriota</taxon>
    </lineage>
</organism>
<evidence type="ECO:0000313" key="6">
    <source>
        <dbReference type="Proteomes" id="UP000177907"/>
    </source>
</evidence>
<feature type="domain" description="Peptidase M16 C-terminal" evidence="4">
    <location>
        <begin position="166"/>
        <end position="346"/>
    </location>
</feature>
<evidence type="ECO:0000256" key="2">
    <source>
        <dbReference type="RuleBase" id="RU004447"/>
    </source>
</evidence>
<dbReference type="AlphaFoldDB" id="A0A1F6NVG4"/>
<comment type="caution">
    <text evidence="5">The sequence shown here is derived from an EMBL/GenBank/DDBJ whole genome shotgun (WGS) entry which is preliminary data.</text>
</comment>
<dbReference type="InterPro" id="IPR001431">
    <property type="entry name" value="Pept_M16_Zn_BS"/>
</dbReference>
<dbReference type="InterPro" id="IPR050361">
    <property type="entry name" value="MPP/UQCRC_Complex"/>
</dbReference>
<protein>
    <recommendedName>
        <fullName evidence="7">Peptidase M16</fullName>
    </recommendedName>
</protein>
<dbReference type="PANTHER" id="PTHR11851">
    <property type="entry name" value="METALLOPROTEASE"/>
    <property type="match status" value="1"/>
</dbReference>
<evidence type="ECO:0000313" key="5">
    <source>
        <dbReference type="EMBL" id="OGH87624.1"/>
    </source>
</evidence>
<dbReference type="Gene3D" id="3.30.830.10">
    <property type="entry name" value="Metalloenzyme, LuxS/M16 peptidase-like"/>
    <property type="match status" value="2"/>
</dbReference>
<dbReference type="Pfam" id="PF05193">
    <property type="entry name" value="Peptidase_M16_C"/>
    <property type="match status" value="1"/>
</dbReference>
<evidence type="ECO:0000259" key="3">
    <source>
        <dbReference type="Pfam" id="PF00675"/>
    </source>
</evidence>
<dbReference type="GO" id="GO:0006508">
    <property type="term" value="P:proteolysis"/>
    <property type="evidence" value="ECO:0007669"/>
    <property type="project" value="InterPro"/>
</dbReference>
<evidence type="ECO:0000259" key="4">
    <source>
        <dbReference type="Pfam" id="PF05193"/>
    </source>
</evidence>
<dbReference type="GO" id="GO:0004222">
    <property type="term" value="F:metalloendopeptidase activity"/>
    <property type="evidence" value="ECO:0007669"/>
    <property type="project" value="InterPro"/>
</dbReference>
<dbReference type="InterPro" id="IPR011249">
    <property type="entry name" value="Metalloenz_LuxS/M16"/>
</dbReference>
<sequence>MHEIKKLKNGLQYIYIPNSGTSAVTVLLLFPIGSRYETPKTSGISHFLEHMLFKGTKKRKDYLAVSRELDAAGAEYNAFTSKDYTGYYVKIGAELADEAFDMISDIAFNSTMPAKEIEKEKGVIVEELRMYEDNPMMAVDLLFDRTMFANHPLGWDIGGSPETVRNMTREELLNYYHDHYHPQNAVLVVSGNLSKKDFAKHLKKFASGNKKNLAETQYLTYKHKSNQALADRVAVKERKIDQAQIILGFPGLAHDDKRAYVAAVLLTILGGGMSSRLFVEVREKRGLCYMVRAGSSSYRDTGVVSVQAGLDPARMGEAIKTIKTELKKISTKPVSKKELADAKTNLIGRMELAMEDSSTVAEKAAKQFIFVNHADTPAETTAKIKKVTASEVRAVAKVLFIEKEMRLAVIGPITKEKVLKLL</sequence>
<dbReference type="EMBL" id="MFQZ01000010">
    <property type="protein sequence ID" value="OGH87624.1"/>
    <property type="molecule type" value="Genomic_DNA"/>
</dbReference>
<gene>
    <name evidence="5" type="ORF">A3J93_03820</name>
</gene>
<dbReference type="PROSITE" id="PS00143">
    <property type="entry name" value="INSULINASE"/>
    <property type="match status" value="1"/>
</dbReference>
<dbReference type="Pfam" id="PF00675">
    <property type="entry name" value="Peptidase_M16"/>
    <property type="match status" value="1"/>
</dbReference>
<accession>A0A1F6NVG4</accession>
<dbReference type="PANTHER" id="PTHR11851:SF49">
    <property type="entry name" value="MITOCHONDRIAL-PROCESSING PEPTIDASE SUBUNIT ALPHA"/>
    <property type="match status" value="1"/>
</dbReference>
<dbReference type="InterPro" id="IPR007863">
    <property type="entry name" value="Peptidase_M16_C"/>
</dbReference>
<proteinExistence type="inferred from homology"/>
<dbReference type="Proteomes" id="UP000177907">
    <property type="component" value="Unassembled WGS sequence"/>
</dbReference>